<feature type="compositionally biased region" description="Low complexity" evidence="1">
    <location>
        <begin position="47"/>
        <end position="78"/>
    </location>
</feature>
<dbReference type="EMBL" id="JAOYFB010000005">
    <property type="protein sequence ID" value="KAK4016702.1"/>
    <property type="molecule type" value="Genomic_DNA"/>
</dbReference>
<feature type="compositionally biased region" description="Polar residues" evidence="1">
    <location>
        <begin position="34"/>
        <end position="45"/>
    </location>
</feature>
<evidence type="ECO:0000256" key="1">
    <source>
        <dbReference type="SAM" id="MobiDB-lite"/>
    </source>
</evidence>
<dbReference type="Proteomes" id="UP001234178">
    <property type="component" value="Unassembled WGS sequence"/>
</dbReference>
<sequence length="195" mass="21137">MSSRRQAVDKLDRTITRLYTYLSGSEEGEDANDLASSTGNHQASPSHPMQQQPQRGRRSQQQPPQPPQRASNNNNNFQQHHHHLHHQEPEYQQPYAYPPAHAHPFNPSSQQHFSGGGGGGGGGGPLAGTGNSLGGSTPTSNNSSDHASEITFTESELALTHQGTLPISGNGTGDEELLHLKELASRRFEVFHDPL</sequence>
<accession>A0ABQ9ZUV8</accession>
<gene>
    <name evidence="2" type="ORF">OUZ56_031665</name>
</gene>
<feature type="compositionally biased region" description="Polar residues" evidence="1">
    <location>
        <begin position="136"/>
        <end position="147"/>
    </location>
</feature>
<protein>
    <submittedName>
        <fullName evidence="2">Uncharacterized protein</fullName>
    </submittedName>
</protein>
<proteinExistence type="predicted"/>
<evidence type="ECO:0000313" key="2">
    <source>
        <dbReference type="EMBL" id="KAK4016702.1"/>
    </source>
</evidence>
<name>A0ABQ9ZUV8_9CRUS</name>
<feature type="compositionally biased region" description="Low complexity" evidence="1">
    <location>
        <begin position="90"/>
        <end position="104"/>
    </location>
</feature>
<comment type="caution">
    <text evidence="2">The sequence shown here is derived from an EMBL/GenBank/DDBJ whole genome shotgun (WGS) entry which is preliminary data.</text>
</comment>
<keyword evidence="3" id="KW-1185">Reference proteome</keyword>
<feature type="compositionally biased region" description="Gly residues" evidence="1">
    <location>
        <begin position="114"/>
        <end position="133"/>
    </location>
</feature>
<reference evidence="2 3" key="1">
    <citation type="journal article" date="2023" name="Nucleic Acids Res.">
        <title>The hologenome of Daphnia magna reveals possible DNA methylation and microbiome-mediated evolution of the host genome.</title>
        <authorList>
            <person name="Chaturvedi A."/>
            <person name="Li X."/>
            <person name="Dhandapani V."/>
            <person name="Marshall H."/>
            <person name="Kissane S."/>
            <person name="Cuenca-Cambronero M."/>
            <person name="Asole G."/>
            <person name="Calvet F."/>
            <person name="Ruiz-Romero M."/>
            <person name="Marangio P."/>
            <person name="Guigo R."/>
            <person name="Rago D."/>
            <person name="Mirbahai L."/>
            <person name="Eastwood N."/>
            <person name="Colbourne J.K."/>
            <person name="Zhou J."/>
            <person name="Mallon E."/>
            <person name="Orsini L."/>
        </authorList>
    </citation>
    <scope>NUCLEOTIDE SEQUENCE [LARGE SCALE GENOMIC DNA]</scope>
    <source>
        <strain evidence="2">LRV0_1</strain>
    </source>
</reference>
<evidence type="ECO:0000313" key="3">
    <source>
        <dbReference type="Proteomes" id="UP001234178"/>
    </source>
</evidence>
<feature type="region of interest" description="Disordered" evidence="1">
    <location>
        <begin position="21"/>
        <end position="147"/>
    </location>
</feature>
<organism evidence="2 3">
    <name type="scientific">Daphnia magna</name>
    <dbReference type="NCBI Taxonomy" id="35525"/>
    <lineage>
        <taxon>Eukaryota</taxon>
        <taxon>Metazoa</taxon>
        <taxon>Ecdysozoa</taxon>
        <taxon>Arthropoda</taxon>
        <taxon>Crustacea</taxon>
        <taxon>Branchiopoda</taxon>
        <taxon>Diplostraca</taxon>
        <taxon>Cladocera</taxon>
        <taxon>Anomopoda</taxon>
        <taxon>Daphniidae</taxon>
        <taxon>Daphnia</taxon>
    </lineage>
</organism>